<dbReference type="InterPro" id="IPR045657">
    <property type="entry name" value="DUF6392"/>
</dbReference>
<dbReference type="Proteomes" id="UP000254657">
    <property type="component" value="Unassembled WGS sequence"/>
</dbReference>
<evidence type="ECO:0000313" key="2">
    <source>
        <dbReference type="EMBL" id="TDK02534.1"/>
    </source>
</evidence>
<reference evidence="1" key="1">
    <citation type="submission" date="2018-07" db="EMBL/GenBank/DDBJ databases">
        <title>Draft genome sequence of Klebsiella pneumoniae K293.</title>
        <authorList>
            <person name="He F."/>
        </authorList>
    </citation>
    <scope>NUCLEOTIDE SEQUENCE</scope>
    <source>
        <strain evidence="1">K293</strain>
    </source>
</reference>
<protein>
    <submittedName>
        <fullName evidence="2">Uncharacterized protein</fullName>
    </submittedName>
</protein>
<gene>
    <name evidence="1" type="ORF">DW286_23380</name>
    <name evidence="2" type="ORF">E1814_09635</name>
</gene>
<evidence type="ECO:0000313" key="1">
    <source>
        <dbReference type="EMBL" id="RDT86624.1"/>
    </source>
</evidence>
<dbReference type="EMBL" id="QRCF01000033">
    <property type="protein sequence ID" value="RDT86624.1"/>
    <property type="molecule type" value="Genomic_DNA"/>
</dbReference>
<organism evidence="2 3">
    <name type="scientific">Klebsiella pneumoniae</name>
    <dbReference type="NCBI Taxonomy" id="573"/>
    <lineage>
        <taxon>Bacteria</taxon>
        <taxon>Pseudomonadati</taxon>
        <taxon>Pseudomonadota</taxon>
        <taxon>Gammaproteobacteria</taxon>
        <taxon>Enterobacterales</taxon>
        <taxon>Enterobacteriaceae</taxon>
        <taxon>Klebsiella/Raoultella group</taxon>
        <taxon>Klebsiella</taxon>
        <taxon>Klebsiella pneumoniae complex</taxon>
    </lineage>
</organism>
<proteinExistence type="predicted"/>
<dbReference type="AlphaFoldDB" id="A0AB74I4N0"/>
<evidence type="ECO:0000313" key="3">
    <source>
        <dbReference type="Proteomes" id="UP000294951"/>
    </source>
</evidence>
<dbReference type="Pfam" id="PF19929">
    <property type="entry name" value="DUF6392"/>
    <property type="match status" value="1"/>
</dbReference>
<accession>A0AB74I4N0</accession>
<dbReference type="Proteomes" id="UP000294951">
    <property type="component" value="Unassembled WGS sequence"/>
</dbReference>
<reference evidence="2 3" key="2">
    <citation type="submission" date="2019-03" db="EMBL/GenBank/DDBJ databases">
        <title>Multidrug-Resistant Klebsiella pneumoniae Clinical Bloodstream Isolates in Shanghai, China.</title>
        <authorList>
            <person name="Wang S."/>
        </authorList>
    </citation>
    <scope>NUCLEOTIDE SEQUENCE [LARGE SCALE GENOMIC DNA]</scope>
    <source>
        <strain evidence="2 3">RJ1071</strain>
    </source>
</reference>
<dbReference type="EMBL" id="SMTN01000007">
    <property type="protein sequence ID" value="TDK02534.1"/>
    <property type="molecule type" value="Genomic_DNA"/>
</dbReference>
<name>A0AB74I4N0_KLEPN</name>
<sequence>MIIDVEKLVKQLGKPYHEIYSHGLIPYKTKPYGAIDDDTARLNIKREGIYLAFINNSEKNLKK</sequence>
<comment type="caution">
    <text evidence="2">The sequence shown here is derived from an EMBL/GenBank/DDBJ whole genome shotgun (WGS) entry which is preliminary data.</text>
</comment>